<evidence type="ECO:0000313" key="2">
    <source>
        <dbReference type="EnsemblMetazoa" id="ISCW000625-PA"/>
    </source>
</evidence>
<dbReference type="EMBL" id="ABJB010704459">
    <property type="status" value="NOT_ANNOTATED_CDS"/>
    <property type="molecule type" value="Genomic_DNA"/>
</dbReference>
<dbReference type="VEuPathDB" id="VectorBase:ISCW000625"/>
<reference evidence="2" key="2">
    <citation type="submission" date="2020-05" db="UniProtKB">
        <authorList>
            <consortium name="EnsemblMetazoa"/>
        </authorList>
    </citation>
    <scope>IDENTIFICATION</scope>
    <source>
        <strain evidence="2">wikel</strain>
    </source>
</reference>
<dbReference type="HOGENOM" id="CLU_2796785_0_0_1"/>
<reference evidence="1 3" key="1">
    <citation type="submission" date="2008-03" db="EMBL/GenBank/DDBJ databases">
        <title>Annotation of Ixodes scapularis.</title>
        <authorList>
            <consortium name="Ixodes scapularis Genome Project Consortium"/>
            <person name="Caler E."/>
            <person name="Hannick L.I."/>
            <person name="Bidwell S."/>
            <person name="Joardar V."/>
            <person name="Thiagarajan M."/>
            <person name="Amedeo P."/>
            <person name="Galinsky K.J."/>
            <person name="Schobel S."/>
            <person name="Inman J."/>
            <person name="Hostetler J."/>
            <person name="Miller J."/>
            <person name="Hammond M."/>
            <person name="Megy K."/>
            <person name="Lawson D."/>
            <person name="Kodira C."/>
            <person name="Sutton G."/>
            <person name="Meyer J."/>
            <person name="Hill C.A."/>
            <person name="Birren B."/>
            <person name="Nene V."/>
            <person name="Collins F."/>
            <person name="Alarcon-Chaidez F."/>
            <person name="Wikel S."/>
            <person name="Strausberg R."/>
        </authorList>
    </citation>
    <scope>NUCLEOTIDE SEQUENCE [LARGE SCALE GENOMIC DNA]</scope>
    <source>
        <strain evidence="3">Wikel</strain>
        <strain evidence="1">Wikel colony</strain>
    </source>
</reference>
<dbReference type="PaxDb" id="6945-B7P7D4"/>
<dbReference type="AlphaFoldDB" id="B7P7D4"/>
<dbReference type="EMBL" id="DS651434">
    <property type="protein sequence ID" value="EEC02506.1"/>
    <property type="molecule type" value="Genomic_DNA"/>
</dbReference>
<organism>
    <name type="scientific">Ixodes scapularis</name>
    <name type="common">Black-legged tick</name>
    <name type="synonym">Deer tick</name>
    <dbReference type="NCBI Taxonomy" id="6945"/>
    <lineage>
        <taxon>Eukaryota</taxon>
        <taxon>Metazoa</taxon>
        <taxon>Ecdysozoa</taxon>
        <taxon>Arthropoda</taxon>
        <taxon>Chelicerata</taxon>
        <taxon>Arachnida</taxon>
        <taxon>Acari</taxon>
        <taxon>Parasitiformes</taxon>
        <taxon>Ixodida</taxon>
        <taxon>Ixodoidea</taxon>
        <taxon>Ixodidae</taxon>
        <taxon>Ixodinae</taxon>
        <taxon>Ixodes</taxon>
    </lineage>
</organism>
<accession>B7P7D4</accession>
<dbReference type="EMBL" id="ABJB010174099">
    <property type="status" value="NOT_ANNOTATED_CDS"/>
    <property type="molecule type" value="Genomic_DNA"/>
</dbReference>
<evidence type="ECO:0000313" key="1">
    <source>
        <dbReference type="EMBL" id="EEC02506.1"/>
    </source>
</evidence>
<dbReference type="EnsemblMetazoa" id="ISCW000625-RA">
    <property type="protein sequence ID" value="ISCW000625-PA"/>
    <property type="gene ID" value="ISCW000625"/>
</dbReference>
<dbReference type="VEuPathDB" id="VectorBase:ISCI000625"/>
<protein>
    <submittedName>
        <fullName evidence="1 2">Uncharacterized protein</fullName>
    </submittedName>
</protein>
<proteinExistence type="predicted"/>
<keyword evidence="3" id="KW-1185">Reference proteome</keyword>
<dbReference type="EMBL" id="ABJB010982651">
    <property type="status" value="NOT_ANNOTATED_CDS"/>
    <property type="molecule type" value="Genomic_DNA"/>
</dbReference>
<name>B7P7D4_IXOSC</name>
<sequence length="68" mass="7589">MRISLQWAIGGGVLINVPVQLLVEGDVVVLRPDFLGLCMNSVFVDKARCPALLMQRDPFFDSQCRNPE</sequence>
<dbReference type="Proteomes" id="UP000001555">
    <property type="component" value="Unassembled WGS sequence"/>
</dbReference>
<gene>
    <name evidence="1" type="ORF">IscW_ISCW000625</name>
</gene>
<dbReference type="InParanoid" id="B7P7D4"/>
<evidence type="ECO:0000313" key="3">
    <source>
        <dbReference type="Proteomes" id="UP000001555"/>
    </source>
</evidence>